<feature type="compositionally biased region" description="Basic and acidic residues" evidence="2">
    <location>
        <begin position="1905"/>
        <end position="1919"/>
    </location>
</feature>
<protein>
    <submittedName>
        <fullName evidence="3">Uncharacterized protein</fullName>
    </submittedName>
</protein>
<feature type="compositionally biased region" description="Basic residues" evidence="2">
    <location>
        <begin position="1506"/>
        <end position="1516"/>
    </location>
</feature>
<feature type="region of interest" description="Disordered" evidence="2">
    <location>
        <begin position="1635"/>
        <end position="1657"/>
    </location>
</feature>
<feature type="compositionally biased region" description="Acidic residues" evidence="2">
    <location>
        <begin position="2015"/>
        <end position="2028"/>
    </location>
</feature>
<feature type="region of interest" description="Disordered" evidence="2">
    <location>
        <begin position="156"/>
        <end position="201"/>
    </location>
</feature>
<reference evidence="3 4" key="1">
    <citation type="submission" date="2024-01" db="EMBL/GenBank/DDBJ databases">
        <title>The genome of the rayed Mediterranean limpet Patella caerulea (Linnaeus, 1758).</title>
        <authorList>
            <person name="Anh-Thu Weber A."/>
            <person name="Halstead-Nussloch G."/>
        </authorList>
    </citation>
    <scope>NUCLEOTIDE SEQUENCE [LARGE SCALE GENOMIC DNA]</scope>
    <source>
        <strain evidence="3">AATW-2023a</strain>
        <tissue evidence="3">Whole specimen</tissue>
    </source>
</reference>
<feature type="region of interest" description="Disordered" evidence="2">
    <location>
        <begin position="1"/>
        <end position="144"/>
    </location>
</feature>
<organism evidence="3 4">
    <name type="scientific">Patella caerulea</name>
    <name type="common">Rayed Mediterranean limpet</name>
    <dbReference type="NCBI Taxonomy" id="87958"/>
    <lineage>
        <taxon>Eukaryota</taxon>
        <taxon>Metazoa</taxon>
        <taxon>Spiralia</taxon>
        <taxon>Lophotrochozoa</taxon>
        <taxon>Mollusca</taxon>
        <taxon>Gastropoda</taxon>
        <taxon>Patellogastropoda</taxon>
        <taxon>Patelloidea</taxon>
        <taxon>Patellidae</taxon>
        <taxon>Patella</taxon>
    </lineage>
</organism>
<feature type="compositionally biased region" description="Polar residues" evidence="2">
    <location>
        <begin position="1478"/>
        <end position="1493"/>
    </location>
</feature>
<comment type="caution">
    <text evidence="3">The sequence shown here is derived from an EMBL/GenBank/DDBJ whole genome shotgun (WGS) entry which is preliminary data.</text>
</comment>
<feature type="region of interest" description="Disordered" evidence="2">
    <location>
        <begin position="371"/>
        <end position="391"/>
    </location>
</feature>
<feature type="region of interest" description="Disordered" evidence="2">
    <location>
        <begin position="907"/>
        <end position="926"/>
    </location>
</feature>
<keyword evidence="4" id="KW-1185">Reference proteome</keyword>
<feature type="compositionally biased region" description="Acidic residues" evidence="2">
    <location>
        <begin position="2039"/>
        <end position="2050"/>
    </location>
</feature>
<feature type="compositionally biased region" description="Pro residues" evidence="2">
    <location>
        <begin position="1637"/>
        <end position="1650"/>
    </location>
</feature>
<gene>
    <name evidence="3" type="ORF">SNE40_022843</name>
</gene>
<feature type="compositionally biased region" description="Low complexity" evidence="2">
    <location>
        <begin position="295"/>
        <end position="317"/>
    </location>
</feature>
<dbReference type="Proteomes" id="UP001347796">
    <property type="component" value="Unassembled WGS sequence"/>
</dbReference>
<feature type="compositionally biased region" description="Polar residues" evidence="2">
    <location>
        <begin position="1595"/>
        <end position="1610"/>
    </location>
</feature>
<feature type="region of interest" description="Disordered" evidence="2">
    <location>
        <begin position="1056"/>
        <end position="1113"/>
    </location>
</feature>
<dbReference type="EMBL" id="JAZGQO010000021">
    <property type="protein sequence ID" value="KAK6166063.1"/>
    <property type="molecule type" value="Genomic_DNA"/>
</dbReference>
<feature type="compositionally biased region" description="Basic and acidic residues" evidence="2">
    <location>
        <begin position="1958"/>
        <end position="1971"/>
    </location>
</feature>
<evidence type="ECO:0000313" key="3">
    <source>
        <dbReference type="EMBL" id="KAK6166063.1"/>
    </source>
</evidence>
<feature type="region of interest" description="Disordered" evidence="2">
    <location>
        <begin position="1452"/>
        <end position="1518"/>
    </location>
</feature>
<feature type="compositionally biased region" description="Low complexity" evidence="2">
    <location>
        <begin position="1871"/>
        <end position="1882"/>
    </location>
</feature>
<feature type="compositionally biased region" description="Polar residues" evidence="2">
    <location>
        <begin position="2061"/>
        <end position="2072"/>
    </location>
</feature>
<keyword evidence="1" id="KW-0175">Coiled coil</keyword>
<proteinExistence type="predicted"/>
<feature type="compositionally biased region" description="Low complexity" evidence="2">
    <location>
        <begin position="1139"/>
        <end position="1150"/>
    </location>
</feature>
<feature type="region of interest" description="Disordered" evidence="2">
    <location>
        <begin position="1127"/>
        <end position="1151"/>
    </location>
</feature>
<feature type="region of interest" description="Disordered" evidence="2">
    <location>
        <begin position="215"/>
        <end position="326"/>
    </location>
</feature>
<feature type="compositionally biased region" description="Polar residues" evidence="2">
    <location>
        <begin position="273"/>
        <end position="294"/>
    </location>
</feature>
<accession>A0AAN8G666</accession>
<evidence type="ECO:0000256" key="2">
    <source>
        <dbReference type="SAM" id="MobiDB-lite"/>
    </source>
</evidence>
<feature type="compositionally biased region" description="Basic and acidic residues" evidence="2">
    <location>
        <begin position="1"/>
        <end position="17"/>
    </location>
</feature>
<feature type="compositionally biased region" description="Basic and acidic residues" evidence="2">
    <location>
        <begin position="29"/>
        <end position="58"/>
    </location>
</feature>
<evidence type="ECO:0000256" key="1">
    <source>
        <dbReference type="SAM" id="Coils"/>
    </source>
</evidence>
<feature type="compositionally biased region" description="Polar residues" evidence="2">
    <location>
        <begin position="227"/>
        <end position="258"/>
    </location>
</feature>
<feature type="compositionally biased region" description="Polar residues" evidence="2">
    <location>
        <begin position="1452"/>
        <end position="1468"/>
    </location>
</feature>
<sequence>MAERRIQLRQGRRDNFRGNDATRGQQDIQQEKIEIKRRSRSEGPTRRVRQRDDKRVHQSDSFAKGDNVSRPNWDVEETSTATRVSRYSPPISDDGGFIRDAGSDSDSYDSDPKIWTKNQLMSRRSRRSGAHNDKRRSNINNDAHISTRDSFVYYSTTGQDKSDSSETGGSFKGNKFQKIEERRKKRIDIQMTSDEENSPEYRISRLRQRALQSGLGRQTRIELPDTLSPSVFTQRNVPQNYQQNTRNSGAYSNTPLGANNNNNNYHNQRNQNVLSNSQGNFAPQTSTGYQHNNVQQRQYQQTTSKTTASQQNTQQNSDPVPFGSPQTARVMTYGKLINNEPIRNPYSGVKSSDSGQVQRNNQSANFGIFKNSRTNSVDNTTSPTKNNRFVYNSSPEVGRKFDLSAARGSSIDSVYDTGVAPEPASRSGAFRRYNQHIGVTSGFQTGFSVDKDQKPVYVNPPSNQTMEVQRGSVVKYPVNSVQLQSSRSPRVNETCELRFDTNRLMEGPLSPVSPKEYRPFNRAHSEDSLDEIVMSNAQFLESNMGKARNNIKSQVPVSRSASLPDQKRQGLIQNRARGSAEIVVPFGYSKKPILQAAPYRHHMEKSELEIRVPMPGANKMTPEITIANENLNDPSDYSYNYNGNVMHMSTGFGAPRQERKLSYDSRSGYSRPTSQYFERDDISKSDSQLNTATVPPSTYRAEHLHPMSHYKQPKSLSADQLLPPGAMGVVHSRPTEAGMFSDVEYDIEVSDRIRKWETYMKKSNEPFSNGNALTTIQERTEEFGLTPYDNRRAAPRDIPRPVIITSSQSWNTVEPMTMKPSSSDPTVHLLGEPQIISHETNTHRLFQLVPSVRAQSTSNSMSTLIQSQAPIQSHNSAAKRSLPTLHYAFNMPEMPLTAGKLKQKMIADRQSSLESSSTESPILSDKGSKYMRYQEIDDMTGSKDESVKDLCKLFNFNEDSEGRRIAKISPQKHNDDEWAKIISDMEDNIKKTDVWSPHMESTKGESLSIERVKARTLQTIPFQDDPFWKEIEEMTSFESLVGQKQGDQMASYDDQFIGHNQNQGDTSQSQSSTLPNQPRLTTSSRDRLQRSKSLYTPNIAPLTLGMPPRSHNSQTTLEDAIEDLKTSVDRTSTRDSLDSKSSSQTQSLSDFKVSAPVRSSMYIENVQMRDQPKKMWSQHRGSGVYDIPENVSVKEMYTFSTEPGQTFPNVVNGNYELDPNLLKHKLLSTGLVEENVDTFYNERPDSSDCGKQTPKYQETITATSKPAVNTAPQRFYQSEDKVNQVSQSMEDLRQLAKNVENKIELIKSKLVQADDTNLDKILVALRKFSPSAGPRSPEIRSETMHDFYQSKRSKLSDALTELERIYKNLDLENETLYDRADRRDYPSYHRLSPAPLNNAPPIRETTSLSIEIASPVFNDRADVEKQTQSEFDAISKSFQAILDEVNQTSAVTTSSEDVWISGPQSTPDSPRLPMRVTLKSTQLPSPTSKSPNQSVSTVSDSDTPSRLRKSRQRFRSKIPDVVGDDVAVRKARSKSSPRIEAAAVVPPSPTTADYLNPREMSAAKGRIRIRPEREPDVMHDDMAYRNLIQKETSENQKSTAKSSIQIELSSPESPQVKSELIFEPILIGDKKSKITQPVPPPVSPIPPSVSPIPSGTNVKHEPKIMGTAQHAGNQQRQIRSLQLGKTSSLPTKIQPKEIVTASKKVITVSQNKDKPEPVQIKTVNLVTLPKESASASSTAVSKTLVQQTKILPKDQSNKDNKGSSKVEANVELKSPLLGEIKPNSRVEIKIPLITKATTQKADNISEVNAGTNETKKPEMTGPVLKMPITKVQPPKLATAKLAKFLPASEQPKSKVVGPKAELSSCKDTKLRVPTKTPKVVPPGQKNIKTELKLATGNKTSNGRSNQDEKSPKLAEKEIIIKLPTAISSTVPDTATNSGKPNAENIPEKRTVETQTSPAKDKSTKSKQAERRQKYKKYGRGVAGMVDLFSSSDEDRHRATKPLLTRSAPDLSLLSLDDDDDHVDDDLVDDPTSKGTQAEITEDATDLDESDAVFTDDVAPVSPTQNTQNSVGMANSKDAKPPAHPSSVKNTNTPGTDKTRPSGDTKDKTNVNISVCSDIDKSVQLRRRHSLERTVIDDTDRDERPKSFHELLESFETNKTKKRIHRMRSLRKCVSEDAMITDMVVAKVYHSDLCLSEPDLSENSNRIPSKEGRVFLKVEMQIKS</sequence>
<feature type="coiled-coil region" evidence="1">
    <location>
        <begin position="1352"/>
        <end position="1379"/>
    </location>
</feature>
<feature type="region of interest" description="Disordered" evidence="2">
    <location>
        <begin position="1850"/>
        <end position="2109"/>
    </location>
</feature>
<feature type="compositionally biased region" description="Basic and acidic residues" evidence="2">
    <location>
        <begin position="2096"/>
        <end position="2108"/>
    </location>
</feature>
<feature type="compositionally biased region" description="Low complexity" evidence="2">
    <location>
        <begin position="259"/>
        <end position="272"/>
    </location>
</feature>
<feature type="compositionally biased region" description="Basic and acidic residues" evidence="2">
    <location>
        <begin position="1127"/>
        <end position="1138"/>
    </location>
</feature>
<feature type="compositionally biased region" description="Polar residues" evidence="2">
    <location>
        <begin position="2086"/>
        <end position="2095"/>
    </location>
</feature>
<name>A0AAN8G666_PATCE</name>
<feature type="compositionally biased region" description="Polar residues" evidence="2">
    <location>
        <begin position="1925"/>
        <end position="1939"/>
    </location>
</feature>
<feature type="coiled-coil region" evidence="1">
    <location>
        <begin position="1282"/>
        <end position="1316"/>
    </location>
</feature>
<evidence type="ECO:0000313" key="4">
    <source>
        <dbReference type="Proteomes" id="UP001347796"/>
    </source>
</evidence>
<feature type="compositionally biased region" description="Low complexity" evidence="2">
    <location>
        <begin position="912"/>
        <end position="924"/>
    </location>
</feature>
<feature type="compositionally biased region" description="Polar residues" evidence="2">
    <location>
        <begin position="1058"/>
        <end position="1083"/>
    </location>
</feature>
<feature type="region of interest" description="Disordered" evidence="2">
    <location>
        <begin position="1590"/>
        <end position="1610"/>
    </location>
</feature>